<evidence type="ECO:0000313" key="4">
    <source>
        <dbReference type="Proteomes" id="UP000321436"/>
    </source>
</evidence>
<feature type="signal peptide" evidence="1">
    <location>
        <begin position="1"/>
        <end position="21"/>
    </location>
</feature>
<reference evidence="3 4" key="1">
    <citation type="submission" date="2019-07" db="EMBL/GenBank/DDBJ databases">
        <title>Whole genome shotgun sequence of Chitinophaga cymbidii NBRC 109752.</title>
        <authorList>
            <person name="Hosoyama A."/>
            <person name="Uohara A."/>
            <person name="Ohji S."/>
            <person name="Ichikawa N."/>
        </authorList>
    </citation>
    <scope>NUCLEOTIDE SEQUENCE [LARGE SCALE GENOMIC DNA]</scope>
    <source>
        <strain evidence="3 4">NBRC 109752</strain>
    </source>
</reference>
<feature type="chain" id="PRO_5022187464" description="Beta-lactamase-related domain-containing protein" evidence="1">
    <location>
        <begin position="22"/>
        <end position="378"/>
    </location>
</feature>
<dbReference type="InterPro" id="IPR050491">
    <property type="entry name" value="AmpC-like"/>
</dbReference>
<evidence type="ECO:0000313" key="3">
    <source>
        <dbReference type="EMBL" id="GEP98053.1"/>
    </source>
</evidence>
<organism evidence="3 4">
    <name type="scientific">Chitinophaga cymbidii</name>
    <dbReference type="NCBI Taxonomy" id="1096750"/>
    <lineage>
        <taxon>Bacteria</taxon>
        <taxon>Pseudomonadati</taxon>
        <taxon>Bacteroidota</taxon>
        <taxon>Chitinophagia</taxon>
        <taxon>Chitinophagales</taxon>
        <taxon>Chitinophagaceae</taxon>
        <taxon>Chitinophaga</taxon>
    </lineage>
</organism>
<gene>
    <name evidence="3" type="ORF">CCY01nite_43130</name>
</gene>
<dbReference type="OrthoDB" id="9793489at2"/>
<feature type="domain" description="Beta-lactamase-related" evidence="2">
    <location>
        <begin position="44"/>
        <end position="356"/>
    </location>
</feature>
<dbReference type="PANTHER" id="PTHR46825:SF8">
    <property type="entry name" value="BETA-LACTAMASE-RELATED"/>
    <property type="match status" value="1"/>
</dbReference>
<dbReference type="EMBL" id="BKAU01000005">
    <property type="protein sequence ID" value="GEP98053.1"/>
    <property type="molecule type" value="Genomic_DNA"/>
</dbReference>
<comment type="caution">
    <text evidence="3">The sequence shown here is derived from an EMBL/GenBank/DDBJ whole genome shotgun (WGS) entry which is preliminary data.</text>
</comment>
<dbReference type="RefSeq" id="WP_146866218.1">
    <property type="nucleotide sequence ID" value="NZ_BKAU01000005.1"/>
</dbReference>
<dbReference type="Pfam" id="PF00144">
    <property type="entry name" value="Beta-lactamase"/>
    <property type="match status" value="1"/>
</dbReference>
<dbReference type="InterPro" id="IPR012338">
    <property type="entry name" value="Beta-lactam/transpept-like"/>
</dbReference>
<keyword evidence="1" id="KW-0732">Signal</keyword>
<name>A0A512RQR9_9BACT</name>
<dbReference type="PANTHER" id="PTHR46825">
    <property type="entry name" value="D-ALANYL-D-ALANINE-CARBOXYPEPTIDASE/ENDOPEPTIDASE AMPH"/>
    <property type="match status" value="1"/>
</dbReference>
<proteinExistence type="predicted"/>
<dbReference type="AlphaFoldDB" id="A0A512RQR9"/>
<dbReference type="Proteomes" id="UP000321436">
    <property type="component" value="Unassembled WGS sequence"/>
</dbReference>
<accession>A0A512RQR9</accession>
<dbReference type="InterPro" id="IPR001466">
    <property type="entry name" value="Beta-lactam-related"/>
</dbReference>
<evidence type="ECO:0000259" key="2">
    <source>
        <dbReference type="Pfam" id="PF00144"/>
    </source>
</evidence>
<evidence type="ECO:0000256" key="1">
    <source>
        <dbReference type="SAM" id="SignalP"/>
    </source>
</evidence>
<sequence>MLFKTRLTTIVVLLLSMQTFAQQDSLQGKAQSNNPLKNGLDKEVEKLVRPYIQKSNTAGLILAVIHKGKVYRYSYGTVDKKRKELPKPSTLFEIGSITKTFTSLLLAEQVLEGKMSLDDPINRYLPDSVKDISANGMPVRLVHLANHTSGFPRLPANIFQMKVDRNDPYRNYVHDSLYSYLVRYQATTPPGQVYAYSNFGAGLLGVILERQLGAGFQTLVEERICKPLKMFHTFIDIPTGQAAAFAQGYNELGLPASPWDLGSLKGAGALRSTLDDMVLYLKAQLGAGNDLAKAIVLTHEPTFTGPGQQMALGWLIGRHGENVYYQHSGGTGGYRSFAGFSPEQQFAVVILSNAAEDVTPIGQALSAFAEEATHVAER</sequence>
<keyword evidence="4" id="KW-1185">Reference proteome</keyword>
<protein>
    <recommendedName>
        <fullName evidence="2">Beta-lactamase-related domain-containing protein</fullName>
    </recommendedName>
</protein>
<dbReference type="SUPFAM" id="SSF56601">
    <property type="entry name" value="beta-lactamase/transpeptidase-like"/>
    <property type="match status" value="1"/>
</dbReference>
<dbReference type="Gene3D" id="3.40.710.10">
    <property type="entry name" value="DD-peptidase/beta-lactamase superfamily"/>
    <property type="match status" value="1"/>
</dbReference>